<keyword evidence="2" id="KW-1133">Transmembrane helix</keyword>
<reference evidence="3 4" key="1">
    <citation type="journal article" date="2021" name="Genome Biol. Evol.">
        <title>Complete Genome Sequencing of a Novel Gloeobacter Species from a Waterfall Cave in Mexico.</title>
        <authorList>
            <person name="Saw J.H."/>
            <person name="Cardona T."/>
            <person name="Montejano G."/>
        </authorList>
    </citation>
    <scope>NUCLEOTIDE SEQUENCE [LARGE SCALE GENOMIC DNA]</scope>
    <source>
        <strain evidence="3">MG652769</strain>
    </source>
</reference>
<gene>
    <name evidence="3" type="ORF">ISF26_14430</name>
</gene>
<evidence type="ECO:0000256" key="1">
    <source>
        <dbReference type="ARBA" id="ARBA00010894"/>
    </source>
</evidence>
<dbReference type="InterPro" id="IPR003425">
    <property type="entry name" value="CCB3/YggT"/>
</dbReference>
<protein>
    <submittedName>
        <fullName evidence="3">YggT family protein</fullName>
    </submittedName>
</protein>
<dbReference type="Proteomes" id="UP001054846">
    <property type="component" value="Chromosome"/>
</dbReference>
<accession>A0ABY3PHB4</accession>
<keyword evidence="2" id="KW-0472">Membrane</keyword>
<dbReference type="PANTHER" id="PTHR33219">
    <property type="entry name" value="YLMG HOMOLOG PROTEIN 2, CHLOROPLASTIC"/>
    <property type="match status" value="1"/>
</dbReference>
<comment type="similarity">
    <text evidence="1">Belongs to the YggT family.</text>
</comment>
<evidence type="ECO:0000256" key="2">
    <source>
        <dbReference type="SAM" id="Phobius"/>
    </source>
</evidence>
<feature type="transmembrane region" description="Helical" evidence="2">
    <location>
        <begin position="12"/>
        <end position="31"/>
    </location>
</feature>
<dbReference type="RefSeq" id="WP_230840009.1">
    <property type="nucleotide sequence ID" value="NZ_CP063845.1"/>
</dbReference>
<proteinExistence type="inferred from homology"/>
<keyword evidence="2" id="KW-0812">Transmembrane</keyword>
<dbReference type="Pfam" id="PF02325">
    <property type="entry name" value="CCB3_YggT"/>
    <property type="match status" value="1"/>
</dbReference>
<dbReference type="PANTHER" id="PTHR33219:SF14">
    <property type="entry name" value="PROTEIN COFACTOR ASSEMBLY OF COMPLEX C SUBUNIT B CCB3, CHLOROPLASTIC-RELATED"/>
    <property type="match status" value="1"/>
</dbReference>
<organism evidence="3 4">
    <name type="scientific">Gloeobacter morelensis MG652769</name>
    <dbReference type="NCBI Taxonomy" id="2781736"/>
    <lineage>
        <taxon>Bacteria</taxon>
        <taxon>Bacillati</taxon>
        <taxon>Cyanobacteriota</taxon>
        <taxon>Cyanophyceae</taxon>
        <taxon>Gloeobacterales</taxon>
        <taxon>Gloeobacteraceae</taxon>
        <taxon>Gloeobacter</taxon>
        <taxon>Gloeobacter morelensis</taxon>
    </lineage>
</organism>
<feature type="transmembrane region" description="Helical" evidence="2">
    <location>
        <begin position="70"/>
        <end position="93"/>
    </location>
</feature>
<dbReference type="EMBL" id="CP063845">
    <property type="protein sequence ID" value="UFP93008.1"/>
    <property type="molecule type" value="Genomic_DNA"/>
</dbReference>
<sequence>MDTWEIVASGLRLLFSLYILLFLFRIVLTWFPQLDLNRPPYNFVAWPTEPFLRPTRKVIPTFGGVDMTPFVWLALVALAQELLIGQQGIVTMLTKLA</sequence>
<evidence type="ECO:0000313" key="4">
    <source>
        <dbReference type="Proteomes" id="UP001054846"/>
    </source>
</evidence>
<keyword evidence="4" id="KW-1185">Reference proteome</keyword>
<name>A0ABY3PHB4_9CYAN</name>
<evidence type="ECO:0000313" key="3">
    <source>
        <dbReference type="EMBL" id="UFP93008.1"/>
    </source>
</evidence>